<evidence type="ECO:0000313" key="3">
    <source>
        <dbReference type="Proteomes" id="UP000054324"/>
    </source>
</evidence>
<dbReference type="Proteomes" id="UP000054324">
    <property type="component" value="Unassembled WGS sequence"/>
</dbReference>
<protein>
    <submittedName>
        <fullName evidence="2">Uncharacterized protein</fullName>
    </submittedName>
</protein>
<proteinExistence type="predicted"/>
<dbReference type="EMBL" id="KL596871">
    <property type="protein sequence ID" value="KER22952.1"/>
    <property type="molecule type" value="Genomic_DNA"/>
</dbReference>
<dbReference type="AlphaFoldDB" id="A0A074ZBI4"/>
<dbReference type="KEGG" id="ovi:T265_09039"/>
<evidence type="ECO:0000256" key="1">
    <source>
        <dbReference type="SAM" id="MobiDB-lite"/>
    </source>
</evidence>
<sequence length="177" mass="19878">MSQMLVNKHTDQNTTPKVAEKSSTAHDQFRPSRGSSGKRSLRVSVNLMLYLNSNWNSTNTFIFTGIRLGQESGTKWSTTPFGFNVLVTFDNVHYESSGASAPLPTSTQERLVGFTWMARWFKWSERRFTDRKVCGSNPTSAWLGQPGSILVPSCNLQVAWHLGTESVLQLNDHKVHT</sequence>
<keyword evidence="3" id="KW-1185">Reference proteome</keyword>
<feature type="region of interest" description="Disordered" evidence="1">
    <location>
        <begin position="1"/>
        <end position="38"/>
    </location>
</feature>
<dbReference type="GeneID" id="20323218"/>
<reference evidence="2 3" key="1">
    <citation type="submission" date="2013-11" db="EMBL/GenBank/DDBJ databases">
        <title>Opisthorchis viverrini - life in the bile duct.</title>
        <authorList>
            <person name="Young N.D."/>
            <person name="Nagarajan N."/>
            <person name="Lin S.J."/>
            <person name="Korhonen P.K."/>
            <person name="Jex A.R."/>
            <person name="Hall R.S."/>
            <person name="Safavi-Hemami H."/>
            <person name="Kaewkong W."/>
            <person name="Bertrand D."/>
            <person name="Gao S."/>
            <person name="Seet Q."/>
            <person name="Wongkham S."/>
            <person name="Teh B.T."/>
            <person name="Wongkham C."/>
            <person name="Intapan P.M."/>
            <person name="Maleewong W."/>
            <person name="Yang X."/>
            <person name="Hu M."/>
            <person name="Wang Z."/>
            <person name="Hofmann A."/>
            <person name="Sternberg P.W."/>
            <person name="Tan P."/>
            <person name="Wang J."/>
            <person name="Gasser R.B."/>
        </authorList>
    </citation>
    <scope>NUCLEOTIDE SEQUENCE [LARGE SCALE GENOMIC DNA]</scope>
</reference>
<accession>A0A074ZBI4</accession>
<name>A0A074ZBI4_OPIVI</name>
<dbReference type="OrthoDB" id="39497at2759"/>
<feature type="compositionally biased region" description="Basic and acidic residues" evidence="1">
    <location>
        <begin position="18"/>
        <end position="30"/>
    </location>
</feature>
<dbReference type="RefSeq" id="XP_009173272.1">
    <property type="nucleotide sequence ID" value="XM_009175008.1"/>
</dbReference>
<evidence type="ECO:0000313" key="2">
    <source>
        <dbReference type="EMBL" id="KER22952.1"/>
    </source>
</evidence>
<organism evidence="2 3">
    <name type="scientific">Opisthorchis viverrini</name>
    <name type="common">Southeast Asian liver fluke</name>
    <dbReference type="NCBI Taxonomy" id="6198"/>
    <lineage>
        <taxon>Eukaryota</taxon>
        <taxon>Metazoa</taxon>
        <taxon>Spiralia</taxon>
        <taxon>Lophotrochozoa</taxon>
        <taxon>Platyhelminthes</taxon>
        <taxon>Trematoda</taxon>
        <taxon>Digenea</taxon>
        <taxon>Opisthorchiida</taxon>
        <taxon>Opisthorchiata</taxon>
        <taxon>Opisthorchiidae</taxon>
        <taxon>Opisthorchis</taxon>
    </lineage>
</organism>
<dbReference type="CTD" id="20323218"/>
<gene>
    <name evidence="2" type="ORF">T265_09039</name>
</gene>